<comment type="caution">
    <text evidence="3">The sequence shown here is derived from an EMBL/GenBank/DDBJ whole genome shotgun (WGS) entry which is preliminary data.</text>
</comment>
<feature type="coiled-coil region" evidence="1">
    <location>
        <begin position="6"/>
        <end position="36"/>
    </location>
</feature>
<organism evidence="3 4">
    <name type="scientific">Plasmodium gaboni</name>
    <dbReference type="NCBI Taxonomy" id="647221"/>
    <lineage>
        <taxon>Eukaryota</taxon>
        <taxon>Sar</taxon>
        <taxon>Alveolata</taxon>
        <taxon>Apicomplexa</taxon>
        <taxon>Aconoidasida</taxon>
        <taxon>Haemosporida</taxon>
        <taxon>Plasmodiidae</taxon>
        <taxon>Plasmodium</taxon>
        <taxon>Plasmodium (Laverania)</taxon>
    </lineage>
</organism>
<name>A0A151LVH3_9APIC</name>
<dbReference type="AlphaFoldDB" id="A0A151LVH3"/>
<feature type="compositionally biased region" description="Low complexity" evidence="2">
    <location>
        <begin position="183"/>
        <end position="194"/>
    </location>
</feature>
<accession>A0A151LVH3</accession>
<dbReference type="EMBL" id="LVLB01000004">
    <property type="protein sequence ID" value="KYO03179.1"/>
    <property type="molecule type" value="Genomic_DNA"/>
</dbReference>
<keyword evidence="1" id="KW-0175">Coiled coil</keyword>
<evidence type="ECO:0008006" key="5">
    <source>
        <dbReference type="Google" id="ProtNLM"/>
    </source>
</evidence>
<proteinExistence type="predicted"/>
<dbReference type="GeneID" id="29774536"/>
<evidence type="ECO:0000256" key="2">
    <source>
        <dbReference type="SAM" id="MobiDB-lite"/>
    </source>
</evidence>
<dbReference type="Proteomes" id="UP000076004">
    <property type="component" value="Chromosome 3"/>
</dbReference>
<dbReference type="VEuPathDB" id="PlasmoDB:PGABG01_0305400"/>
<feature type="region of interest" description="Disordered" evidence="2">
    <location>
        <begin position="181"/>
        <end position="209"/>
    </location>
</feature>
<dbReference type="RefSeq" id="XP_018643501.1">
    <property type="nucleotide sequence ID" value="XM_018783918.1"/>
</dbReference>
<evidence type="ECO:0000313" key="3">
    <source>
        <dbReference type="EMBL" id="KYO03179.1"/>
    </source>
</evidence>
<gene>
    <name evidence="3" type="ORF">PGSY75_0306100</name>
</gene>
<sequence>MNFLNLFKNEKKNEQLSNVNEDINEEEKEKKLSTLELNNNMNNGNNNDDQINEDENINGYDNTIQVTNENDSQLEINNINMNEFNENNKSDINYVSQNLGDPNIVIKNNDNNTGKYFGHVTNNNNINVEQNNQFNNNFINGKNYSIQMASCTFLPEQNNLTLTNQNGKEINPNFNNVPSGTINDNNNNNNNNNNMSFYEHSENNEKKKKQKIKNHYINKMSNVNMNKEEYIYNSIKHNYINMNKINDNFSNDPNSIQYIPKKNILNNNSNIIQPYKKKKKNILTNNMNINMYENMRGNKSEMMNIPNLGQYDSYENYTEFSNVMNKNMFNNMNENNDLLQNDYMNNFRGPKGVNIDEIFMTHFLENDNFMDYNFLKSLDNSYNVNSNYVENKIKKEIKKSGQNGNDNDNNDVNNDVNNDNNNNSYSSSDDNSDDVNDEKKTDEYYYEKTLNFLNKEFNSNDIINNNDRNIIEKTPYYKLINFEKKLATERKRVLNYYDQDKKQIYSNTIGKDKQFSHIYFNNEKYYDTKEILAYLLPYHTYYLDEVRIASYEEDENLSKQLDEEIKNIEQRIYKIKDSFYNLTNPSIAWSFNKIVHRTTSQFNDKKSNTKEVVDL</sequence>
<reference evidence="3 4" key="1">
    <citation type="journal article" date="2016" name="Nat. Commun.">
        <title>Genomes of cryptic chimpanzee Plasmodium species reveal key evolutionary events leading to human malaria.</title>
        <authorList>
            <person name="Sundararaman S.A."/>
            <person name="Plenderleith L.J."/>
            <person name="Liu W."/>
            <person name="Loy D.E."/>
            <person name="Learn G.H."/>
            <person name="Li Y."/>
            <person name="Shaw K.S."/>
            <person name="Ayouba A."/>
            <person name="Peeters M."/>
            <person name="Speede S."/>
            <person name="Shaw G.M."/>
            <person name="Bushman F.D."/>
            <person name="Brisson D."/>
            <person name="Rayner J.C."/>
            <person name="Sharp P.M."/>
            <person name="Hahn B.H."/>
        </authorList>
    </citation>
    <scope>NUCLEOTIDE SEQUENCE [LARGE SCALE GENOMIC DNA]</scope>
    <source>
        <strain evidence="3 4">SY75</strain>
    </source>
</reference>
<protein>
    <recommendedName>
        <fullName evidence="5">GLTSCR protein conserved domain-containing protein</fullName>
    </recommendedName>
</protein>
<evidence type="ECO:0000313" key="4">
    <source>
        <dbReference type="Proteomes" id="UP000076004"/>
    </source>
</evidence>
<evidence type="ECO:0000256" key="1">
    <source>
        <dbReference type="SAM" id="Coils"/>
    </source>
</evidence>
<feature type="region of interest" description="Disordered" evidence="2">
    <location>
        <begin position="399"/>
        <end position="437"/>
    </location>
</feature>
<dbReference type="VEuPathDB" id="PlasmoDB:PGSY75_0306100"/>
<feature type="compositionally biased region" description="Low complexity" evidence="2">
    <location>
        <begin position="405"/>
        <end position="429"/>
    </location>
</feature>
<feature type="coiled-coil region" evidence="1">
    <location>
        <begin position="551"/>
        <end position="578"/>
    </location>
</feature>
<dbReference type="KEGG" id="pgab:PGSY75_0306100"/>